<evidence type="ECO:0000256" key="1">
    <source>
        <dbReference type="ARBA" id="ARBA00004138"/>
    </source>
</evidence>
<name>A0ABV9VNY7_9ACTN</name>
<dbReference type="Proteomes" id="UP001595912">
    <property type="component" value="Unassembled WGS sequence"/>
</dbReference>
<evidence type="ECO:0000256" key="6">
    <source>
        <dbReference type="SAM" id="SignalP"/>
    </source>
</evidence>
<dbReference type="Gene3D" id="2.60.40.10">
    <property type="entry name" value="Immunoglobulins"/>
    <property type="match status" value="1"/>
</dbReference>
<keyword evidence="6" id="KW-0732">Signal</keyword>
<dbReference type="Pfam" id="PF22544">
    <property type="entry name" value="HYDIN_VesB_CFA65-like_Ig"/>
    <property type="match status" value="1"/>
</dbReference>
<gene>
    <name evidence="8" type="ORF">ACFPIJ_05610</name>
</gene>
<dbReference type="RefSeq" id="WP_380113525.1">
    <property type="nucleotide sequence ID" value="NZ_JBHSIU010000009.1"/>
</dbReference>
<dbReference type="InterPro" id="IPR013783">
    <property type="entry name" value="Ig-like_fold"/>
</dbReference>
<protein>
    <submittedName>
        <fullName evidence="8">Choice-of-anchor D domain-containing protein</fullName>
    </submittedName>
</protein>
<keyword evidence="4" id="KW-0969">Cilium</keyword>
<feature type="signal peptide" evidence="6">
    <location>
        <begin position="1"/>
        <end position="27"/>
    </location>
</feature>
<evidence type="ECO:0000256" key="5">
    <source>
        <dbReference type="ARBA" id="ARBA00023273"/>
    </source>
</evidence>
<keyword evidence="9" id="KW-1185">Reference proteome</keyword>
<reference evidence="9" key="1">
    <citation type="journal article" date="2019" name="Int. J. Syst. Evol. Microbiol.">
        <title>The Global Catalogue of Microorganisms (GCM) 10K type strain sequencing project: providing services to taxonomists for standard genome sequencing and annotation.</title>
        <authorList>
            <consortium name="The Broad Institute Genomics Platform"/>
            <consortium name="The Broad Institute Genome Sequencing Center for Infectious Disease"/>
            <person name="Wu L."/>
            <person name="Ma J."/>
        </authorList>
    </citation>
    <scope>NUCLEOTIDE SEQUENCE [LARGE SCALE GENOMIC DNA]</scope>
    <source>
        <strain evidence="9">CGMCC 4.7152</strain>
    </source>
</reference>
<proteinExistence type="predicted"/>
<feature type="domain" description="HYDIN/VesB/CFA65-like Ig-like" evidence="7">
    <location>
        <begin position="172"/>
        <end position="267"/>
    </location>
</feature>
<dbReference type="EMBL" id="JBHSIU010000009">
    <property type="protein sequence ID" value="MFC4997295.1"/>
    <property type="molecule type" value="Genomic_DNA"/>
</dbReference>
<evidence type="ECO:0000256" key="4">
    <source>
        <dbReference type="ARBA" id="ARBA00023069"/>
    </source>
</evidence>
<organism evidence="8 9">
    <name type="scientific">Dactylosporangium cerinum</name>
    <dbReference type="NCBI Taxonomy" id="1434730"/>
    <lineage>
        <taxon>Bacteria</taxon>
        <taxon>Bacillati</taxon>
        <taxon>Actinomycetota</taxon>
        <taxon>Actinomycetes</taxon>
        <taxon>Micromonosporales</taxon>
        <taxon>Micromonosporaceae</taxon>
        <taxon>Dactylosporangium</taxon>
    </lineage>
</organism>
<evidence type="ECO:0000256" key="3">
    <source>
        <dbReference type="ARBA" id="ARBA00022490"/>
    </source>
</evidence>
<evidence type="ECO:0000256" key="2">
    <source>
        <dbReference type="ARBA" id="ARBA00004496"/>
    </source>
</evidence>
<dbReference type="InterPro" id="IPR053879">
    <property type="entry name" value="HYDIN_VesB_CFA65-like_Ig"/>
</dbReference>
<accession>A0ABV9VNY7</accession>
<evidence type="ECO:0000313" key="9">
    <source>
        <dbReference type="Proteomes" id="UP001595912"/>
    </source>
</evidence>
<comment type="subcellular location">
    <subcellularLocation>
        <location evidence="1">Cell projection</location>
        <location evidence="1">Cilium</location>
    </subcellularLocation>
    <subcellularLocation>
        <location evidence="2">Cytoplasm</location>
    </subcellularLocation>
</comment>
<comment type="caution">
    <text evidence="8">The sequence shown here is derived from an EMBL/GenBank/DDBJ whole genome shotgun (WGS) entry which is preliminary data.</text>
</comment>
<keyword evidence="5" id="KW-0966">Cell projection</keyword>
<sequence>MRLHRKFAAVLAAVGLAVIPLPTVAGAATGPTAPYDALTVNGVASVSLSPLNGWVTLRPFIPADKGFFFEAYDDKGEFWTLRVAPAIGQKLAIGTYPTLSLEDATHYGLSVARTGSCSQSSGSITIQELTLDPQTFAVTSIAATYDQQNCLPAHGEIRWHSNRPYTDAVQSPAKLDFGRVVAGHTATKTVSLTSTGSAALQLGAASLVGGGAAQFSVVANACVNKTLAYGQSCDITVKAQPAAVGDQAAELAVADNSAYGKRSIPLSVTGERSAEGTFTSLDPVRLLDTRDGTGAPRAPLGGGQTLHLQVTGRGGVPATSVTAVVLNMTVVNPTSASFLTVFPSGVARPTASNLNFPAKWVGANAVTVPVGTNGQVDIYNPAGNVDVVADVSGYYHGDDVAQSGAPAGTYWTTEPERLVDTRDGTFGGALPRFTYVRVPVSYGPEFDRHITALAVNITAVDPTAGGYLTAWSGANALPPGASTLNFTPHSVVPNFAIVPTRWCDECGGFPTISVANASSGSTHVIVDIFGFYDDGQLDGGLRFHPLTPTRITDTREGLGARTFTGRGTATITAPATVAGDNTAALVSNVTGVNPSNSTYFSLWADGGDQPMVSNLNLTPHEVRSNAAVIPVGPGNKFAAFNAAWTVDLVIDVAGTFEFGPGSAATARSLTTNAGPRNPIRQPAATPSLLFIN</sequence>
<keyword evidence="3" id="KW-0963">Cytoplasm</keyword>
<dbReference type="NCBIfam" id="NF012200">
    <property type="entry name" value="choice_anch_D"/>
    <property type="match status" value="1"/>
</dbReference>
<evidence type="ECO:0000259" key="7">
    <source>
        <dbReference type="Pfam" id="PF22544"/>
    </source>
</evidence>
<evidence type="ECO:0000313" key="8">
    <source>
        <dbReference type="EMBL" id="MFC4997295.1"/>
    </source>
</evidence>
<feature type="chain" id="PRO_5046910635" evidence="6">
    <location>
        <begin position="28"/>
        <end position="692"/>
    </location>
</feature>